<evidence type="ECO:0000256" key="3">
    <source>
        <dbReference type="ARBA" id="ARBA00022679"/>
    </source>
</evidence>
<keyword evidence="2" id="KW-1003">Cell membrane</keyword>
<protein>
    <submittedName>
        <fullName evidence="10">PF09594 family protein</fullName>
    </submittedName>
</protein>
<comment type="similarity">
    <text evidence="7">Belongs to the glycosyltransferase 87 family.</text>
</comment>
<feature type="transmembrane region" description="Helical" evidence="9">
    <location>
        <begin position="172"/>
        <end position="205"/>
    </location>
</feature>
<comment type="subcellular location">
    <subcellularLocation>
        <location evidence="1">Cell membrane</location>
        <topology evidence="1">Multi-pass membrane protein</topology>
    </subcellularLocation>
</comment>
<feature type="transmembrane region" description="Helical" evidence="9">
    <location>
        <begin position="29"/>
        <end position="45"/>
    </location>
</feature>
<feature type="transmembrane region" description="Helical" evidence="9">
    <location>
        <begin position="302"/>
        <end position="322"/>
    </location>
</feature>
<feature type="transmembrane region" description="Helical" evidence="9">
    <location>
        <begin position="334"/>
        <end position="359"/>
    </location>
</feature>
<evidence type="ECO:0000256" key="1">
    <source>
        <dbReference type="ARBA" id="ARBA00004651"/>
    </source>
</evidence>
<proteinExistence type="inferred from homology"/>
<accession>U2QH65</accession>
<dbReference type="GO" id="GO:0005886">
    <property type="term" value="C:plasma membrane"/>
    <property type="evidence" value="ECO:0007669"/>
    <property type="project" value="UniProtKB-SubCell"/>
</dbReference>
<keyword evidence="4 9" id="KW-0812">Transmembrane</keyword>
<feature type="compositionally biased region" description="Pro residues" evidence="8">
    <location>
        <begin position="456"/>
        <end position="468"/>
    </location>
</feature>
<keyword evidence="6 9" id="KW-0472">Membrane</keyword>
<dbReference type="GO" id="GO:0016758">
    <property type="term" value="F:hexosyltransferase activity"/>
    <property type="evidence" value="ECO:0007669"/>
    <property type="project" value="InterPro"/>
</dbReference>
<evidence type="ECO:0000256" key="5">
    <source>
        <dbReference type="ARBA" id="ARBA00022989"/>
    </source>
</evidence>
<evidence type="ECO:0000256" key="7">
    <source>
        <dbReference type="ARBA" id="ARBA00024033"/>
    </source>
</evidence>
<evidence type="ECO:0000256" key="8">
    <source>
        <dbReference type="SAM" id="MobiDB-lite"/>
    </source>
</evidence>
<evidence type="ECO:0000313" key="11">
    <source>
        <dbReference type="Proteomes" id="UP000017052"/>
    </source>
</evidence>
<keyword evidence="3" id="KW-0808">Transferase</keyword>
<dbReference type="InterPro" id="IPR018584">
    <property type="entry name" value="GT87"/>
</dbReference>
<evidence type="ECO:0000256" key="4">
    <source>
        <dbReference type="ARBA" id="ARBA00022692"/>
    </source>
</evidence>
<feature type="region of interest" description="Disordered" evidence="8">
    <location>
        <begin position="456"/>
        <end position="478"/>
    </location>
</feature>
<dbReference type="EMBL" id="ACVN02000032">
    <property type="protein sequence ID" value="ERK62240.1"/>
    <property type="molecule type" value="Genomic_DNA"/>
</dbReference>
<name>U2QH65_9ACTN</name>
<keyword evidence="11" id="KW-1185">Reference proteome</keyword>
<organism evidence="10 11">
    <name type="scientific">Propionibacterium acidifaciens F0233</name>
    <dbReference type="NCBI Taxonomy" id="553198"/>
    <lineage>
        <taxon>Bacteria</taxon>
        <taxon>Bacillati</taxon>
        <taxon>Actinomycetota</taxon>
        <taxon>Actinomycetes</taxon>
        <taxon>Propionibacteriales</taxon>
        <taxon>Propionibacteriaceae</taxon>
        <taxon>Propionibacterium</taxon>
    </lineage>
</organism>
<sequence>MNGAARLTERIGGPVGAHARPWGLWFNPLPWSILVAGLSWVVLMLRQVPCQQHVYGTTVNTYARLCYSDIPLLYQGNGVATGAGLYSEAGLTHPPLVGALVAVCRWLTGLFGADVGASATGQEQLDASYLFFVLTAVVLFVSFLAVVVVQAELGAGSASWATQGVATRSFDALLVAAAPVVMASGLINWDMLAVALVGLGVLAWARCRPLVAGVALGAAFSTKFFPVLVLVALALVCRRGARMGAWRACLGGFAAAWALINAPLLLTDPHGWSLYWSSSIGRGADLGSLWYVFELMGLRVPGVNAVCLLLMAAALCAIALLVRRAPRRPRTAQVILLVLIAFAVCTKAYAPQCALWLLPFVVMARPRVFDWAVWNIAELVYFFAVWGFLDGVLGPGTGADALYWGATLLRIGVQLWLAAQVCHDVLNPWDDPVRVGHVDDLTGGVLDHAVDAVPPPVPQAPPVPPTPLPAAGHDGCPR</sequence>
<dbReference type="RefSeq" id="WP_021796350.1">
    <property type="nucleotide sequence ID" value="NZ_ACVN02000032.1"/>
</dbReference>
<feature type="transmembrane region" description="Helical" evidence="9">
    <location>
        <begin position="129"/>
        <end position="151"/>
    </location>
</feature>
<comment type="caution">
    <text evidence="10">The sequence shown here is derived from an EMBL/GenBank/DDBJ whole genome shotgun (WGS) entry which is preliminary data.</text>
</comment>
<feature type="transmembrane region" description="Helical" evidence="9">
    <location>
        <begin position="248"/>
        <end position="266"/>
    </location>
</feature>
<dbReference type="AlphaFoldDB" id="U2QH65"/>
<feature type="transmembrane region" description="Helical" evidence="9">
    <location>
        <begin position="371"/>
        <end position="389"/>
    </location>
</feature>
<evidence type="ECO:0000256" key="9">
    <source>
        <dbReference type="SAM" id="Phobius"/>
    </source>
</evidence>
<reference evidence="10" key="1">
    <citation type="submission" date="2013-08" db="EMBL/GenBank/DDBJ databases">
        <authorList>
            <person name="Durkin A.S."/>
            <person name="Haft D.R."/>
            <person name="McCorrison J."/>
            <person name="Torralba M."/>
            <person name="Gillis M."/>
            <person name="Haft D.H."/>
            <person name="Methe B."/>
            <person name="Sutton G."/>
            <person name="Nelson K.E."/>
        </authorList>
    </citation>
    <scope>NUCLEOTIDE SEQUENCE [LARGE SCALE GENOMIC DNA]</scope>
    <source>
        <strain evidence="10">F0233</strain>
    </source>
</reference>
<feature type="transmembrane region" description="Helical" evidence="9">
    <location>
        <begin position="211"/>
        <end position="236"/>
    </location>
</feature>
<dbReference type="GeneID" id="95359974"/>
<keyword evidence="5 9" id="KW-1133">Transmembrane helix</keyword>
<dbReference type="Proteomes" id="UP000017052">
    <property type="component" value="Unassembled WGS sequence"/>
</dbReference>
<evidence type="ECO:0000313" key="10">
    <source>
        <dbReference type="EMBL" id="ERK62240.1"/>
    </source>
</evidence>
<dbReference type="Pfam" id="PF09594">
    <property type="entry name" value="GT87"/>
    <property type="match status" value="1"/>
</dbReference>
<gene>
    <name evidence="10" type="ORF">HMPREF0682_0077</name>
</gene>
<evidence type="ECO:0000256" key="6">
    <source>
        <dbReference type="ARBA" id="ARBA00023136"/>
    </source>
</evidence>
<evidence type="ECO:0000256" key="2">
    <source>
        <dbReference type="ARBA" id="ARBA00022475"/>
    </source>
</evidence>